<dbReference type="GO" id="GO:0003796">
    <property type="term" value="F:lysozyme activity"/>
    <property type="evidence" value="ECO:0007669"/>
    <property type="project" value="InterPro"/>
</dbReference>
<name>A0A9W6ET18_9LACO</name>
<feature type="transmembrane region" description="Helical" evidence="2">
    <location>
        <begin position="20"/>
        <end position="37"/>
    </location>
</feature>
<dbReference type="SUPFAM" id="SSF51445">
    <property type="entry name" value="(Trans)glycosidases"/>
    <property type="match status" value="1"/>
</dbReference>
<dbReference type="PANTHER" id="PTHR34135:SF2">
    <property type="entry name" value="LYSOZYME"/>
    <property type="match status" value="1"/>
</dbReference>
<dbReference type="GO" id="GO:0016998">
    <property type="term" value="P:cell wall macromolecule catabolic process"/>
    <property type="evidence" value="ECO:0007669"/>
    <property type="project" value="InterPro"/>
</dbReference>
<organism evidence="3 4">
    <name type="scientific">Philodulcilactobacillus myokoensis</name>
    <dbReference type="NCBI Taxonomy" id="2929573"/>
    <lineage>
        <taxon>Bacteria</taxon>
        <taxon>Bacillati</taxon>
        <taxon>Bacillota</taxon>
        <taxon>Bacilli</taxon>
        <taxon>Lactobacillales</taxon>
        <taxon>Lactobacillaceae</taxon>
        <taxon>Philodulcilactobacillus</taxon>
    </lineage>
</organism>
<keyword evidence="4" id="KW-1185">Reference proteome</keyword>
<keyword evidence="2" id="KW-1133">Transmembrane helix</keyword>
<evidence type="ECO:0000313" key="4">
    <source>
        <dbReference type="Proteomes" id="UP001144204"/>
    </source>
</evidence>
<reference evidence="3" key="1">
    <citation type="submission" date="2022-07" db="EMBL/GenBank/DDBJ databases">
        <authorList>
            <person name="Kouya T."/>
            <person name="Ishiyama Y."/>
        </authorList>
    </citation>
    <scope>NUCLEOTIDE SEQUENCE</scope>
    <source>
        <strain evidence="3">WR16-4</strain>
    </source>
</reference>
<dbReference type="AlphaFoldDB" id="A0A9W6ET18"/>
<evidence type="ECO:0000256" key="1">
    <source>
        <dbReference type="ARBA" id="ARBA00010646"/>
    </source>
</evidence>
<keyword evidence="2" id="KW-0812">Transmembrane</keyword>
<dbReference type="RefSeq" id="WP_286136521.1">
    <property type="nucleotide sequence ID" value="NZ_BRPL01000002.1"/>
</dbReference>
<sequence>MKRSQIGPQYIHKHHLILKWLAFIFIIIILILSFSMYRKYQQTRLDVYPIRGVSVDQQDGYLDFVSLANTNQKFIYIRATQGSIYSDDDFNNNYQRCEGSNMLIGVYHIFSFDSNIHDQEVNFNREVSGNTGSMPIGIKVSNNGGNLNHSQLSNLLHFIQDIKQRYHRSVMVWTTQSIYTQITRRHVKCFLWLNGSSLKEGSKDATLIELQANESLQLDGQSQNVTQSAFNGNKTQWNRFIDQNVSQSNQD</sequence>
<dbReference type="EMBL" id="BRPL01000002">
    <property type="protein sequence ID" value="GLB47062.1"/>
    <property type="molecule type" value="Genomic_DNA"/>
</dbReference>
<evidence type="ECO:0000256" key="2">
    <source>
        <dbReference type="SAM" id="Phobius"/>
    </source>
</evidence>
<dbReference type="GO" id="GO:0009253">
    <property type="term" value="P:peptidoglycan catabolic process"/>
    <property type="evidence" value="ECO:0007669"/>
    <property type="project" value="InterPro"/>
</dbReference>
<accession>A0A9W6ET18</accession>
<dbReference type="Proteomes" id="UP001144204">
    <property type="component" value="Unassembled WGS sequence"/>
</dbReference>
<keyword evidence="2" id="KW-0472">Membrane</keyword>
<dbReference type="PROSITE" id="PS51904">
    <property type="entry name" value="GLYCOSYL_HYDROL_F25_2"/>
    <property type="match status" value="1"/>
</dbReference>
<comment type="similarity">
    <text evidence="1">Belongs to the glycosyl hydrolase 25 family.</text>
</comment>
<dbReference type="InterPro" id="IPR017853">
    <property type="entry name" value="GH"/>
</dbReference>
<comment type="caution">
    <text evidence="3">The sequence shown here is derived from an EMBL/GenBank/DDBJ whole genome shotgun (WGS) entry which is preliminary data.</text>
</comment>
<gene>
    <name evidence="3" type="primary">lys</name>
    <name evidence="3" type="ORF">WR164_10410</name>
</gene>
<dbReference type="Gene3D" id="3.20.20.80">
    <property type="entry name" value="Glycosidases"/>
    <property type="match status" value="1"/>
</dbReference>
<proteinExistence type="inferred from homology"/>
<dbReference type="InterPro" id="IPR002053">
    <property type="entry name" value="Glyco_hydro_25"/>
</dbReference>
<dbReference type="Pfam" id="PF01183">
    <property type="entry name" value="Glyco_hydro_25"/>
    <property type="match status" value="1"/>
</dbReference>
<reference evidence="3" key="2">
    <citation type="journal article" date="2023" name="PLoS ONE">
        <title>Philodulcilactobacillus myokoensis gen. nov., sp. nov., a fructophilic, acidophilic, and agar-phobic lactic acid bacterium isolated from fermented vegetable extracts.</title>
        <authorList>
            <person name="Kouya T."/>
            <person name="Ishiyama Y."/>
            <person name="Ohashi S."/>
            <person name="Kumakubo R."/>
            <person name="Yamazaki T."/>
            <person name="Otaki T."/>
        </authorList>
    </citation>
    <scope>NUCLEOTIDE SEQUENCE</scope>
    <source>
        <strain evidence="3">WR16-4</strain>
    </source>
</reference>
<dbReference type="GO" id="GO:0016052">
    <property type="term" value="P:carbohydrate catabolic process"/>
    <property type="evidence" value="ECO:0007669"/>
    <property type="project" value="TreeGrafter"/>
</dbReference>
<protein>
    <submittedName>
        <fullName evidence="3">Lysozyme</fullName>
    </submittedName>
</protein>
<evidence type="ECO:0000313" key="3">
    <source>
        <dbReference type="EMBL" id="GLB47062.1"/>
    </source>
</evidence>
<dbReference type="PANTHER" id="PTHR34135">
    <property type="entry name" value="LYSOZYME"/>
    <property type="match status" value="1"/>
</dbReference>